<protein>
    <recommendedName>
        <fullName evidence="4">Lysozyme inhibitor LprI N-terminal domain-containing protein</fullName>
    </recommendedName>
</protein>
<accession>A0ABT4XW42</accession>
<keyword evidence="3" id="KW-1185">Reference proteome</keyword>
<dbReference type="RefSeq" id="WP_271433525.1">
    <property type="nucleotide sequence ID" value="NZ_JAQIOY010000007.1"/>
</dbReference>
<name>A0ABT4XW42_9RHOB</name>
<feature type="chain" id="PRO_5047098104" description="Lysozyme inhibitor LprI N-terminal domain-containing protein" evidence="1">
    <location>
        <begin position="28"/>
        <end position="166"/>
    </location>
</feature>
<organism evidence="2 3">
    <name type="scientific">Thalassococcus lentus</name>
    <dbReference type="NCBI Taxonomy" id="1210524"/>
    <lineage>
        <taxon>Bacteria</taxon>
        <taxon>Pseudomonadati</taxon>
        <taxon>Pseudomonadota</taxon>
        <taxon>Alphaproteobacteria</taxon>
        <taxon>Rhodobacterales</taxon>
        <taxon>Roseobacteraceae</taxon>
        <taxon>Thalassococcus</taxon>
    </lineage>
</organism>
<reference evidence="2 3" key="1">
    <citation type="submission" date="2023-01" db="EMBL/GenBank/DDBJ databases">
        <title>Thalassococcus onchidii sp. nov., isolated from a marine invertebrate from the South China Sea.</title>
        <authorList>
            <person name="Xu S."/>
            <person name="Liu Z."/>
            <person name="Xu Y."/>
        </authorList>
    </citation>
    <scope>NUCLEOTIDE SEQUENCE [LARGE SCALE GENOMIC DNA]</scope>
    <source>
        <strain evidence="2 3">KCTC 32084</strain>
    </source>
</reference>
<keyword evidence="1" id="KW-0732">Signal</keyword>
<evidence type="ECO:0008006" key="4">
    <source>
        <dbReference type="Google" id="ProtNLM"/>
    </source>
</evidence>
<dbReference type="EMBL" id="JAQIOY010000007">
    <property type="protein sequence ID" value="MDA7426172.1"/>
    <property type="molecule type" value="Genomic_DNA"/>
</dbReference>
<comment type="caution">
    <text evidence="2">The sequence shown here is derived from an EMBL/GenBank/DDBJ whole genome shotgun (WGS) entry which is preliminary data.</text>
</comment>
<gene>
    <name evidence="2" type="ORF">PFY00_15660</name>
</gene>
<proteinExistence type="predicted"/>
<evidence type="ECO:0000256" key="1">
    <source>
        <dbReference type="SAM" id="SignalP"/>
    </source>
</evidence>
<sequence>MTTTITKMAGIGLVAMALSTPATPSKAEVDLAVADTCLAQKLELGQNPAQCVNDAHFACSQETPERHNVASLCFVEAQNAWDQGIAAQMAALRDETDEETVALAAIELKYDLLIARAQCDRLKELRMVSGDENPEVMQRQSAQCFATASGLAYVRLQIRSAGIANQ</sequence>
<dbReference type="Proteomes" id="UP001210720">
    <property type="component" value="Unassembled WGS sequence"/>
</dbReference>
<feature type="signal peptide" evidence="1">
    <location>
        <begin position="1"/>
        <end position="27"/>
    </location>
</feature>
<evidence type="ECO:0000313" key="3">
    <source>
        <dbReference type="Proteomes" id="UP001210720"/>
    </source>
</evidence>
<evidence type="ECO:0000313" key="2">
    <source>
        <dbReference type="EMBL" id="MDA7426172.1"/>
    </source>
</evidence>